<organism evidence="2 3">
    <name type="scientific">Fontibacillus phaseoli</name>
    <dbReference type="NCBI Taxonomy" id="1416533"/>
    <lineage>
        <taxon>Bacteria</taxon>
        <taxon>Bacillati</taxon>
        <taxon>Bacillota</taxon>
        <taxon>Bacilli</taxon>
        <taxon>Bacillales</taxon>
        <taxon>Paenibacillaceae</taxon>
        <taxon>Fontibacillus</taxon>
    </lineage>
</organism>
<feature type="transmembrane region" description="Helical" evidence="1">
    <location>
        <begin position="160"/>
        <end position="178"/>
    </location>
</feature>
<feature type="transmembrane region" description="Helical" evidence="1">
    <location>
        <begin position="227"/>
        <end position="251"/>
    </location>
</feature>
<feature type="transmembrane region" description="Helical" evidence="1">
    <location>
        <begin position="119"/>
        <end position="140"/>
    </location>
</feature>
<evidence type="ECO:0000256" key="1">
    <source>
        <dbReference type="SAM" id="Phobius"/>
    </source>
</evidence>
<comment type="caution">
    <text evidence="2">The sequence shown here is derived from an EMBL/GenBank/DDBJ whole genome shotgun (WGS) entry which is preliminary data.</text>
</comment>
<keyword evidence="1" id="KW-0812">Transmembrane</keyword>
<sequence>MKITLLMYRKEILEMIRNYKLLWIPVVFVLLGVTQPLTSFYLPDLLQASGQLPAELVDSFPVPGPAEVMLKVLSQYSLIGILLIVIAGMNLVAGELSGGTAALVLVRPVKSTQFIIAKWAGYFSLVVVSFVLSYGSAWYYTSLLQGTVPWREALAAGGLYLIWFSFAVSLTMMCSTVLRGSAAAVVSLLVIGALSLAHGLVPSWLAWSPAHLLTTAAGHLAGPQAPANPAVPIAITLMLCILFIAASSWSLRRQGISD</sequence>
<dbReference type="RefSeq" id="WP_114499023.1">
    <property type="nucleotide sequence ID" value="NZ_QPJW01000019.1"/>
</dbReference>
<dbReference type="AlphaFoldDB" id="A0A369AXK6"/>
<dbReference type="Proteomes" id="UP000253090">
    <property type="component" value="Unassembled WGS sequence"/>
</dbReference>
<dbReference type="OrthoDB" id="4187110at2"/>
<keyword evidence="1" id="KW-0472">Membrane</keyword>
<evidence type="ECO:0000313" key="3">
    <source>
        <dbReference type="Proteomes" id="UP000253090"/>
    </source>
</evidence>
<keyword evidence="1" id="KW-1133">Transmembrane helix</keyword>
<dbReference type="EMBL" id="QPJW01000019">
    <property type="protein sequence ID" value="RCX13903.1"/>
    <property type="molecule type" value="Genomic_DNA"/>
</dbReference>
<feature type="transmembrane region" description="Helical" evidence="1">
    <location>
        <begin position="21"/>
        <end position="42"/>
    </location>
</feature>
<feature type="transmembrane region" description="Helical" evidence="1">
    <location>
        <begin position="185"/>
        <end position="207"/>
    </location>
</feature>
<dbReference type="GO" id="GO:0140359">
    <property type="term" value="F:ABC-type transporter activity"/>
    <property type="evidence" value="ECO:0007669"/>
    <property type="project" value="InterPro"/>
</dbReference>
<protein>
    <submittedName>
        <fullName evidence="2">ABC-2 type transport system permease protein</fullName>
    </submittedName>
</protein>
<dbReference type="Pfam" id="PF12679">
    <property type="entry name" value="ABC2_membrane_2"/>
    <property type="match status" value="1"/>
</dbReference>
<evidence type="ECO:0000313" key="2">
    <source>
        <dbReference type="EMBL" id="RCX13903.1"/>
    </source>
</evidence>
<dbReference type="PANTHER" id="PTHR43471">
    <property type="entry name" value="ABC TRANSPORTER PERMEASE"/>
    <property type="match status" value="1"/>
</dbReference>
<feature type="transmembrane region" description="Helical" evidence="1">
    <location>
        <begin position="78"/>
        <end position="107"/>
    </location>
</feature>
<accession>A0A369AXK6</accession>
<gene>
    <name evidence="2" type="ORF">DFP94_11914</name>
</gene>
<name>A0A369AXK6_9BACL</name>
<proteinExistence type="predicted"/>
<keyword evidence="3" id="KW-1185">Reference proteome</keyword>
<reference evidence="2 3" key="1">
    <citation type="submission" date="2018-07" db="EMBL/GenBank/DDBJ databases">
        <title>Genomic Encyclopedia of Type Strains, Phase III (KMG-III): the genomes of soil and plant-associated and newly described type strains.</title>
        <authorList>
            <person name="Whitman W."/>
        </authorList>
    </citation>
    <scope>NUCLEOTIDE SEQUENCE [LARGE SCALE GENOMIC DNA]</scope>
    <source>
        <strain evidence="2 3">CECT 8333</strain>
    </source>
</reference>
<dbReference type="GO" id="GO:0005886">
    <property type="term" value="C:plasma membrane"/>
    <property type="evidence" value="ECO:0007669"/>
    <property type="project" value="UniProtKB-SubCell"/>
</dbReference>